<name>A0AAV4H471_9GAST</name>
<keyword evidence="2" id="KW-1185">Reference proteome</keyword>
<organism evidence="1 2">
    <name type="scientific">Elysia marginata</name>
    <dbReference type="NCBI Taxonomy" id="1093978"/>
    <lineage>
        <taxon>Eukaryota</taxon>
        <taxon>Metazoa</taxon>
        <taxon>Spiralia</taxon>
        <taxon>Lophotrochozoa</taxon>
        <taxon>Mollusca</taxon>
        <taxon>Gastropoda</taxon>
        <taxon>Heterobranchia</taxon>
        <taxon>Euthyneura</taxon>
        <taxon>Panpulmonata</taxon>
        <taxon>Sacoglossa</taxon>
        <taxon>Placobranchoidea</taxon>
        <taxon>Plakobranchidae</taxon>
        <taxon>Elysia</taxon>
    </lineage>
</organism>
<accession>A0AAV4H471</accession>
<evidence type="ECO:0000313" key="1">
    <source>
        <dbReference type="EMBL" id="GFR91833.1"/>
    </source>
</evidence>
<evidence type="ECO:0000313" key="2">
    <source>
        <dbReference type="Proteomes" id="UP000762676"/>
    </source>
</evidence>
<sequence>MKTSITKKDPSVVPLAHPSLAAGAGHRATTANPTLHLQPYLFPRSLPSFVSTQQMSRYSCGEVIYLRLMSIGLNLHQVSQNALVHTGELGERGH</sequence>
<comment type="caution">
    <text evidence="1">The sequence shown here is derived from an EMBL/GenBank/DDBJ whole genome shotgun (WGS) entry which is preliminary data.</text>
</comment>
<dbReference type="Proteomes" id="UP000762676">
    <property type="component" value="Unassembled WGS sequence"/>
</dbReference>
<protein>
    <submittedName>
        <fullName evidence="1">Uncharacterized protein</fullName>
    </submittedName>
</protein>
<dbReference type="AlphaFoldDB" id="A0AAV4H471"/>
<dbReference type="EMBL" id="BMAT01005364">
    <property type="protein sequence ID" value="GFR91833.1"/>
    <property type="molecule type" value="Genomic_DNA"/>
</dbReference>
<proteinExistence type="predicted"/>
<gene>
    <name evidence="1" type="ORF">ElyMa_002602600</name>
</gene>
<reference evidence="1 2" key="1">
    <citation type="journal article" date="2021" name="Elife">
        <title>Chloroplast acquisition without the gene transfer in kleptoplastic sea slugs, Plakobranchus ocellatus.</title>
        <authorList>
            <person name="Maeda T."/>
            <person name="Takahashi S."/>
            <person name="Yoshida T."/>
            <person name="Shimamura S."/>
            <person name="Takaki Y."/>
            <person name="Nagai Y."/>
            <person name="Toyoda A."/>
            <person name="Suzuki Y."/>
            <person name="Arimoto A."/>
            <person name="Ishii H."/>
            <person name="Satoh N."/>
            <person name="Nishiyama T."/>
            <person name="Hasebe M."/>
            <person name="Maruyama T."/>
            <person name="Minagawa J."/>
            <person name="Obokata J."/>
            <person name="Shigenobu S."/>
        </authorList>
    </citation>
    <scope>NUCLEOTIDE SEQUENCE [LARGE SCALE GENOMIC DNA]</scope>
</reference>